<keyword evidence="2" id="KW-1185">Reference proteome</keyword>
<evidence type="ECO:0000313" key="2">
    <source>
        <dbReference type="Proteomes" id="UP001353858"/>
    </source>
</evidence>
<proteinExistence type="predicted"/>
<dbReference type="EMBL" id="JARPUR010000001">
    <property type="protein sequence ID" value="KAK4886317.1"/>
    <property type="molecule type" value="Genomic_DNA"/>
</dbReference>
<name>A0AAN7PH45_9COLE</name>
<evidence type="ECO:0000313" key="1">
    <source>
        <dbReference type="EMBL" id="KAK4886317.1"/>
    </source>
</evidence>
<dbReference type="AlphaFoldDB" id="A0AAN7PH45"/>
<comment type="caution">
    <text evidence="1">The sequence shown here is derived from an EMBL/GenBank/DDBJ whole genome shotgun (WGS) entry which is preliminary data.</text>
</comment>
<organism evidence="1 2">
    <name type="scientific">Aquatica leii</name>
    <dbReference type="NCBI Taxonomy" id="1421715"/>
    <lineage>
        <taxon>Eukaryota</taxon>
        <taxon>Metazoa</taxon>
        <taxon>Ecdysozoa</taxon>
        <taxon>Arthropoda</taxon>
        <taxon>Hexapoda</taxon>
        <taxon>Insecta</taxon>
        <taxon>Pterygota</taxon>
        <taxon>Neoptera</taxon>
        <taxon>Endopterygota</taxon>
        <taxon>Coleoptera</taxon>
        <taxon>Polyphaga</taxon>
        <taxon>Elateriformia</taxon>
        <taxon>Elateroidea</taxon>
        <taxon>Lampyridae</taxon>
        <taxon>Luciolinae</taxon>
        <taxon>Aquatica</taxon>
    </lineage>
</organism>
<reference evidence="2" key="1">
    <citation type="submission" date="2023-01" db="EMBL/GenBank/DDBJ databases">
        <title>Key to firefly adult light organ development and bioluminescence: homeobox transcription factors regulate luciferase expression and transportation to peroxisome.</title>
        <authorList>
            <person name="Fu X."/>
        </authorList>
    </citation>
    <scope>NUCLEOTIDE SEQUENCE [LARGE SCALE GENOMIC DNA]</scope>
</reference>
<accession>A0AAN7PH45</accession>
<gene>
    <name evidence="1" type="ORF">RN001_002588</name>
</gene>
<dbReference type="Proteomes" id="UP001353858">
    <property type="component" value="Unassembled WGS sequence"/>
</dbReference>
<sequence length="137" mass="15960">MRRACTQYLFLPIPKSRMDAYPIMKCFKKTEPSLLQLSNFDIDHSSVFEDFNAEEVFKMVLEDQSKNNLQDDELGNSESDTDNNQTAVDATENKITLQVASSMLNQLINFAYKNFLISKAFYSYDEFFSCKFENHFN</sequence>
<protein>
    <submittedName>
        <fullName evidence="1">Uncharacterized protein</fullName>
    </submittedName>
</protein>